<organism evidence="2 3">
    <name type="scientific">Actinomycetospora corticicola</name>
    <dbReference type="NCBI Taxonomy" id="663602"/>
    <lineage>
        <taxon>Bacteria</taxon>
        <taxon>Bacillati</taxon>
        <taxon>Actinomycetota</taxon>
        <taxon>Actinomycetes</taxon>
        <taxon>Pseudonocardiales</taxon>
        <taxon>Pseudonocardiaceae</taxon>
        <taxon>Actinomycetospora</taxon>
    </lineage>
</organism>
<dbReference type="InterPro" id="IPR027417">
    <property type="entry name" value="P-loop_NTPase"/>
</dbReference>
<sequence>MTESPTSTASTTSTAGLGDRTRTLLRNALEAYGDSPRAAGWLRHHLDRLDEPLRLAIAGKVKAGKSTLLNALVGEEIAATDAGECTRVVTWYQDGPSPRILLHPMQGPPRQLRTRRSERGGLVVDLDGADPATVDRLTVDWPSSGLRSTSLIDTPGIASTSVDTSARASRFLSSDEAPSEADAVLYLMRHLHSADARFLESFHDRHVARATPVSTIAVLSRADEIGAGRLDALSSARRIAGRYRTDEKIAALCQTVVAVAGLVALAGRTMRQDEYLALRALAALPPEVTDALLLSADRFVTPPDSLVDRLGTGVPESATRRLLLTRLGVYGIRTAIAALRDHAPDAARLSAELVAASGLDDLREVLATQFGERRELLKARSALLAVELVVQREPRPAGARLATEVERLVASAHEFAELRLLAALRSRSVPLPAEAREEAERLVGGNGSRLPARLGLPDDVDAATRRQVVVEALGRWRRRAANPVSDRATVDACAVVVRSCEGMLATIAAT</sequence>
<evidence type="ECO:0000259" key="1">
    <source>
        <dbReference type="Pfam" id="PF00350"/>
    </source>
</evidence>
<dbReference type="Proteomes" id="UP000535890">
    <property type="component" value="Unassembled WGS sequence"/>
</dbReference>
<accession>A0A7Y9J7S9</accession>
<reference evidence="2 3" key="1">
    <citation type="submission" date="2020-07" db="EMBL/GenBank/DDBJ databases">
        <title>Sequencing the genomes of 1000 actinobacteria strains.</title>
        <authorList>
            <person name="Klenk H.-P."/>
        </authorList>
    </citation>
    <scope>NUCLEOTIDE SEQUENCE [LARGE SCALE GENOMIC DNA]</scope>
    <source>
        <strain evidence="2 3">DSM 45772</strain>
    </source>
</reference>
<dbReference type="AlphaFoldDB" id="A0A7Y9J7S9"/>
<proteinExistence type="predicted"/>
<name>A0A7Y9J7S9_9PSEU</name>
<evidence type="ECO:0000313" key="3">
    <source>
        <dbReference type="Proteomes" id="UP000535890"/>
    </source>
</evidence>
<keyword evidence="3" id="KW-1185">Reference proteome</keyword>
<dbReference type="SUPFAM" id="SSF52540">
    <property type="entry name" value="P-loop containing nucleoside triphosphate hydrolases"/>
    <property type="match status" value="1"/>
</dbReference>
<feature type="domain" description="Dynamin N-terminal" evidence="1">
    <location>
        <begin position="56"/>
        <end position="219"/>
    </location>
</feature>
<dbReference type="EMBL" id="JACCBN010000001">
    <property type="protein sequence ID" value="NYD38842.1"/>
    <property type="molecule type" value="Genomic_DNA"/>
</dbReference>
<gene>
    <name evidence="2" type="ORF">BJ983_004944</name>
</gene>
<dbReference type="Pfam" id="PF00350">
    <property type="entry name" value="Dynamin_N"/>
    <property type="match status" value="1"/>
</dbReference>
<dbReference type="RefSeq" id="WP_179796231.1">
    <property type="nucleotide sequence ID" value="NZ_BAABHP010000019.1"/>
</dbReference>
<evidence type="ECO:0000313" key="2">
    <source>
        <dbReference type="EMBL" id="NYD38842.1"/>
    </source>
</evidence>
<comment type="caution">
    <text evidence="2">The sequence shown here is derived from an EMBL/GenBank/DDBJ whole genome shotgun (WGS) entry which is preliminary data.</text>
</comment>
<dbReference type="Gene3D" id="3.40.50.300">
    <property type="entry name" value="P-loop containing nucleotide triphosphate hydrolases"/>
    <property type="match status" value="1"/>
</dbReference>
<dbReference type="InterPro" id="IPR045063">
    <property type="entry name" value="Dynamin_N"/>
</dbReference>
<protein>
    <recommendedName>
        <fullName evidence="1">Dynamin N-terminal domain-containing protein</fullName>
    </recommendedName>
</protein>